<evidence type="ECO:0000313" key="9">
    <source>
        <dbReference type="EMBL" id="GAA4011961.1"/>
    </source>
</evidence>
<dbReference type="SUPFAM" id="SSF51306">
    <property type="entry name" value="LexA/Signal peptidase"/>
    <property type="match status" value="1"/>
</dbReference>
<organism evidence="9 10">
    <name type="scientific">Actimicrobium antarcticum</name>
    <dbReference type="NCBI Taxonomy" id="1051899"/>
    <lineage>
        <taxon>Bacteria</taxon>
        <taxon>Pseudomonadati</taxon>
        <taxon>Pseudomonadota</taxon>
        <taxon>Betaproteobacteria</taxon>
        <taxon>Burkholderiales</taxon>
        <taxon>Oxalobacteraceae</taxon>
        <taxon>Actimicrobium</taxon>
    </lineage>
</organism>
<proteinExistence type="inferred from homology"/>
<evidence type="ECO:0000256" key="2">
    <source>
        <dbReference type="ARBA" id="ARBA00022763"/>
    </source>
</evidence>
<comment type="caution">
    <text evidence="9">The sequence shown here is derived from an EMBL/GenBank/DDBJ whole genome shotgun (WGS) entry which is preliminary data.</text>
</comment>
<evidence type="ECO:0000256" key="6">
    <source>
        <dbReference type="ARBA" id="ARBA00023236"/>
    </source>
</evidence>
<dbReference type="InterPro" id="IPR039418">
    <property type="entry name" value="LexA-like"/>
</dbReference>
<evidence type="ECO:0000256" key="5">
    <source>
        <dbReference type="ARBA" id="ARBA00023204"/>
    </source>
</evidence>
<evidence type="ECO:0000256" key="4">
    <source>
        <dbReference type="ARBA" id="ARBA00022813"/>
    </source>
</evidence>
<evidence type="ECO:0000313" key="10">
    <source>
        <dbReference type="Proteomes" id="UP001501353"/>
    </source>
</evidence>
<dbReference type="Pfam" id="PF00717">
    <property type="entry name" value="Peptidase_S24"/>
    <property type="match status" value="1"/>
</dbReference>
<feature type="domain" description="Peptidase S24/S26A/S26B/S26C" evidence="8">
    <location>
        <begin position="33"/>
        <end position="150"/>
    </location>
</feature>
<dbReference type="EMBL" id="BAAAZE010000001">
    <property type="protein sequence ID" value="GAA4011961.1"/>
    <property type="molecule type" value="Genomic_DNA"/>
</dbReference>
<gene>
    <name evidence="9" type="ORF">GCM10022212_01760</name>
</gene>
<dbReference type="InterPro" id="IPR015927">
    <property type="entry name" value="Peptidase_S24_S26A/B/C"/>
</dbReference>
<keyword evidence="6" id="KW-0742">SOS response</keyword>
<dbReference type="PANTHER" id="PTHR33516">
    <property type="entry name" value="LEXA REPRESSOR"/>
    <property type="match status" value="1"/>
</dbReference>
<evidence type="ECO:0000256" key="3">
    <source>
        <dbReference type="ARBA" id="ARBA00022801"/>
    </source>
</evidence>
<comment type="similarity">
    <text evidence="1 7">Belongs to the peptidase S24 family.</text>
</comment>
<keyword evidence="4 7" id="KW-0068">Autocatalytic cleavage</keyword>
<dbReference type="Proteomes" id="UP001501353">
    <property type="component" value="Unassembled WGS sequence"/>
</dbReference>
<sequence length="158" mass="17354">MPTLLTLPDLSLTTDAACCLIPVSTCAPVCLRPLFGQRVSAGVPSPAEEYLEKGLDLNTYLVRNKTATFYFRVQGDSMVGARIFDGDMVVVDRSISPKHRNIVLAVVNADYTIKRLHKRAGVIELRAENPRYAPIQFGDGETLEIWGVVVGVVCRFDA</sequence>
<name>A0ABP7SHT9_9BURK</name>
<evidence type="ECO:0000259" key="8">
    <source>
        <dbReference type="Pfam" id="PF00717"/>
    </source>
</evidence>
<reference evidence="10" key="1">
    <citation type="journal article" date="2019" name="Int. J. Syst. Evol. Microbiol.">
        <title>The Global Catalogue of Microorganisms (GCM) 10K type strain sequencing project: providing services to taxonomists for standard genome sequencing and annotation.</title>
        <authorList>
            <consortium name="The Broad Institute Genomics Platform"/>
            <consortium name="The Broad Institute Genome Sequencing Center for Infectious Disease"/>
            <person name="Wu L."/>
            <person name="Ma J."/>
        </authorList>
    </citation>
    <scope>NUCLEOTIDE SEQUENCE [LARGE SCALE GENOMIC DNA]</scope>
    <source>
        <strain evidence="10">JCM 16673</strain>
    </source>
</reference>
<protein>
    <recommendedName>
        <fullName evidence="8">Peptidase S24/S26A/S26B/S26C domain-containing protein</fullName>
    </recommendedName>
</protein>
<keyword evidence="3 7" id="KW-0378">Hydrolase</keyword>
<dbReference type="Gene3D" id="2.10.109.10">
    <property type="entry name" value="Umud Fragment, subunit A"/>
    <property type="match status" value="1"/>
</dbReference>
<dbReference type="RefSeq" id="WP_344761318.1">
    <property type="nucleotide sequence ID" value="NZ_BAAAZE010000001.1"/>
</dbReference>
<dbReference type="NCBIfam" id="NF007621">
    <property type="entry name" value="PRK10276.1"/>
    <property type="match status" value="1"/>
</dbReference>
<evidence type="ECO:0000256" key="1">
    <source>
        <dbReference type="ARBA" id="ARBA00007484"/>
    </source>
</evidence>
<dbReference type="PRINTS" id="PR00726">
    <property type="entry name" value="LEXASERPTASE"/>
</dbReference>
<keyword evidence="2" id="KW-0227">DNA damage</keyword>
<dbReference type="CDD" id="cd06529">
    <property type="entry name" value="S24_LexA-like"/>
    <property type="match status" value="1"/>
</dbReference>
<keyword evidence="10" id="KW-1185">Reference proteome</keyword>
<dbReference type="InterPro" id="IPR006197">
    <property type="entry name" value="Peptidase_S24_LexA"/>
</dbReference>
<dbReference type="InterPro" id="IPR036286">
    <property type="entry name" value="LexA/Signal_pep-like_sf"/>
</dbReference>
<dbReference type="InterPro" id="IPR050077">
    <property type="entry name" value="LexA_repressor"/>
</dbReference>
<keyword evidence="5" id="KW-0234">DNA repair</keyword>
<evidence type="ECO:0000256" key="7">
    <source>
        <dbReference type="RuleBase" id="RU003991"/>
    </source>
</evidence>
<dbReference type="PANTHER" id="PTHR33516:SF2">
    <property type="entry name" value="LEXA REPRESSOR-RELATED"/>
    <property type="match status" value="1"/>
</dbReference>
<accession>A0ABP7SHT9</accession>